<dbReference type="EMBL" id="JBHRZT010000020">
    <property type="protein sequence ID" value="MFC3882867.1"/>
    <property type="molecule type" value="Genomic_DNA"/>
</dbReference>
<comment type="caution">
    <text evidence="3">The sequence shown here is derived from an EMBL/GenBank/DDBJ whole genome shotgun (WGS) entry which is preliminary data.</text>
</comment>
<feature type="region of interest" description="Disordered" evidence="1">
    <location>
        <begin position="42"/>
        <end position="88"/>
    </location>
</feature>
<evidence type="ECO:0000313" key="3">
    <source>
        <dbReference type="EMBL" id="MFC3882867.1"/>
    </source>
</evidence>
<name>A0ABV8B0W9_9BACI</name>
<dbReference type="Pfam" id="PF12685">
    <property type="entry name" value="SpoIIIAH"/>
    <property type="match status" value="1"/>
</dbReference>
<feature type="compositionally biased region" description="Basic and acidic residues" evidence="1">
    <location>
        <begin position="42"/>
        <end position="77"/>
    </location>
</feature>
<dbReference type="RefSeq" id="WP_377912720.1">
    <property type="nucleotide sequence ID" value="NZ_JBHRZT010000020.1"/>
</dbReference>
<keyword evidence="2" id="KW-1133">Transmembrane helix</keyword>
<feature type="transmembrane region" description="Helical" evidence="2">
    <location>
        <begin position="7"/>
        <end position="25"/>
    </location>
</feature>
<evidence type="ECO:0000313" key="4">
    <source>
        <dbReference type="Proteomes" id="UP001595752"/>
    </source>
</evidence>
<dbReference type="Gene3D" id="1.10.287.4300">
    <property type="entry name" value="Stage III sporulation protein AH-like"/>
    <property type="match status" value="1"/>
</dbReference>
<sequence length="208" mass="23304">MLLKKQTVWLLTMLSLVVVLSVYYITSPEAPQENMALVEDEKKNDENIAVEEKQPVQEQTEQKEITKDADPKGKQEDSAQSEKNSAVISSVESDEMFTALRLEIEDERNKLREELQDIVASTDVSARQKSEAMDKMQELTDVAAKEAVIETLIKSKGYEDALVRADGGEVRITVKAKNHSRAQANEIIQLVRGELGSKQVAVEFEPVK</sequence>
<dbReference type="InterPro" id="IPR024232">
    <property type="entry name" value="SpoIIIAH"/>
</dbReference>
<protein>
    <submittedName>
        <fullName evidence="3">SpoIIIAH-like family protein</fullName>
    </submittedName>
</protein>
<keyword evidence="2" id="KW-0472">Membrane</keyword>
<keyword evidence="4" id="KW-1185">Reference proteome</keyword>
<organism evidence="3 4">
    <name type="scientific">Bacillus songklensis</name>
    <dbReference type="NCBI Taxonomy" id="1069116"/>
    <lineage>
        <taxon>Bacteria</taxon>
        <taxon>Bacillati</taxon>
        <taxon>Bacillota</taxon>
        <taxon>Bacilli</taxon>
        <taxon>Bacillales</taxon>
        <taxon>Bacillaceae</taxon>
        <taxon>Bacillus</taxon>
    </lineage>
</organism>
<reference evidence="4" key="1">
    <citation type="journal article" date="2019" name="Int. J. Syst. Evol. Microbiol.">
        <title>The Global Catalogue of Microorganisms (GCM) 10K type strain sequencing project: providing services to taxonomists for standard genome sequencing and annotation.</title>
        <authorList>
            <consortium name="The Broad Institute Genomics Platform"/>
            <consortium name="The Broad Institute Genome Sequencing Center for Infectious Disease"/>
            <person name="Wu L."/>
            <person name="Ma J."/>
        </authorList>
    </citation>
    <scope>NUCLEOTIDE SEQUENCE [LARGE SCALE GENOMIC DNA]</scope>
    <source>
        <strain evidence="4">CCUG 61889</strain>
    </source>
</reference>
<proteinExistence type="predicted"/>
<accession>A0ABV8B0W9</accession>
<keyword evidence="2" id="KW-0812">Transmembrane</keyword>
<dbReference type="InterPro" id="IPR038503">
    <property type="entry name" value="SpoIIIAH_sf"/>
</dbReference>
<evidence type="ECO:0000256" key="2">
    <source>
        <dbReference type="SAM" id="Phobius"/>
    </source>
</evidence>
<gene>
    <name evidence="3" type="ORF">ACFOU2_04835</name>
</gene>
<evidence type="ECO:0000256" key="1">
    <source>
        <dbReference type="SAM" id="MobiDB-lite"/>
    </source>
</evidence>
<dbReference type="Proteomes" id="UP001595752">
    <property type="component" value="Unassembled WGS sequence"/>
</dbReference>